<gene>
    <name evidence="1" type="ORF">UFOVP331_205</name>
</gene>
<reference evidence="1" key="1">
    <citation type="submission" date="2020-04" db="EMBL/GenBank/DDBJ databases">
        <authorList>
            <person name="Chiriac C."/>
            <person name="Salcher M."/>
            <person name="Ghai R."/>
            <person name="Kavagutti S V."/>
        </authorList>
    </citation>
    <scope>NUCLEOTIDE SEQUENCE</scope>
</reference>
<protein>
    <submittedName>
        <fullName evidence="1">Uncharacterized protein</fullName>
    </submittedName>
</protein>
<accession>A0A6J5LVZ0</accession>
<organism evidence="1">
    <name type="scientific">uncultured Caudovirales phage</name>
    <dbReference type="NCBI Taxonomy" id="2100421"/>
    <lineage>
        <taxon>Viruses</taxon>
        <taxon>Duplodnaviria</taxon>
        <taxon>Heunggongvirae</taxon>
        <taxon>Uroviricota</taxon>
        <taxon>Caudoviricetes</taxon>
        <taxon>Peduoviridae</taxon>
        <taxon>Maltschvirus</taxon>
        <taxon>Maltschvirus maltsch</taxon>
    </lineage>
</organism>
<dbReference type="EMBL" id="LR796345">
    <property type="protein sequence ID" value="CAB4138645.1"/>
    <property type="molecule type" value="Genomic_DNA"/>
</dbReference>
<proteinExistence type="predicted"/>
<evidence type="ECO:0000313" key="1">
    <source>
        <dbReference type="EMBL" id="CAB4138645.1"/>
    </source>
</evidence>
<name>A0A6J5LVZ0_9CAUD</name>
<sequence>MLKISYMKLSKPQLNEYIKLYLNDLDDYGGDQDNYLLAEQTLSKFGNLLTESKQDVRRMLNEAITNSDKNIREVYEEFLMYIQELRD</sequence>